<dbReference type="EMBL" id="FWFW01000002">
    <property type="protein sequence ID" value="SLN25813.1"/>
    <property type="molecule type" value="Genomic_DNA"/>
</dbReference>
<evidence type="ECO:0008006" key="3">
    <source>
        <dbReference type="Google" id="ProtNLM"/>
    </source>
</evidence>
<dbReference type="RefSeq" id="WP_085847837.1">
    <property type="nucleotide sequence ID" value="NZ_FNZV01000002.1"/>
</dbReference>
<dbReference type="STRING" id="658057.SAMN04488032_102136"/>
<protein>
    <recommendedName>
        <fullName evidence="3">Lipoprotein</fullName>
    </recommendedName>
</protein>
<evidence type="ECO:0000313" key="1">
    <source>
        <dbReference type="EMBL" id="SLN25813.1"/>
    </source>
</evidence>
<accession>A0A1Y5RUI4</accession>
<reference evidence="1 2" key="1">
    <citation type="submission" date="2017-03" db="EMBL/GenBank/DDBJ databases">
        <authorList>
            <person name="Afonso C.L."/>
            <person name="Miller P.J."/>
            <person name="Scott M.A."/>
            <person name="Spackman E."/>
            <person name="Goraichik I."/>
            <person name="Dimitrov K.M."/>
            <person name="Suarez D.L."/>
            <person name="Swayne D.E."/>
        </authorList>
    </citation>
    <scope>NUCLEOTIDE SEQUENCE [LARGE SCALE GENOMIC DNA]</scope>
    <source>
        <strain evidence="1 2">CECT 7971</strain>
    </source>
</reference>
<dbReference type="AlphaFoldDB" id="A0A1Y5RUI4"/>
<proteinExistence type="predicted"/>
<dbReference type="PROSITE" id="PS51257">
    <property type="entry name" value="PROKAR_LIPOPROTEIN"/>
    <property type="match status" value="1"/>
</dbReference>
<name>A0A1Y5RUI4_9RHOB</name>
<sequence>MRRQVIISVLALSLLGGCARVSQSKLNPLNWFGPSQEVAAAQAGPQTIIVPSLAPKRGYPDFQDIRTLVPTLDDVSIVKSASGAIVTAAATLPSVGYYDAELVHVDTESPSELVLDFRVQAPSAVTVVGTKAQRTITVARSISTADLATIRTITVRSASGARAVRR</sequence>
<dbReference type="Proteomes" id="UP000193307">
    <property type="component" value="Unassembled WGS sequence"/>
</dbReference>
<gene>
    <name evidence="1" type="ORF">PAM7971_00952</name>
</gene>
<organism evidence="1 2">
    <name type="scientific">Pacificibacter marinus</name>
    <dbReference type="NCBI Taxonomy" id="658057"/>
    <lineage>
        <taxon>Bacteria</taxon>
        <taxon>Pseudomonadati</taxon>
        <taxon>Pseudomonadota</taxon>
        <taxon>Alphaproteobacteria</taxon>
        <taxon>Rhodobacterales</taxon>
        <taxon>Roseobacteraceae</taxon>
        <taxon>Pacificibacter</taxon>
    </lineage>
</organism>
<evidence type="ECO:0000313" key="2">
    <source>
        <dbReference type="Proteomes" id="UP000193307"/>
    </source>
</evidence>
<keyword evidence="2" id="KW-1185">Reference proteome</keyword>
<dbReference type="OrthoDB" id="7773807at2"/>